<comment type="caution">
    <text evidence="3">The sequence shown here is derived from an EMBL/GenBank/DDBJ whole genome shotgun (WGS) entry which is preliminary data.</text>
</comment>
<reference evidence="3" key="1">
    <citation type="submission" date="2021-01" db="EMBL/GenBank/DDBJ databases">
        <authorList>
            <consortium name="Genoscope - CEA"/>
            <person name="William W."/>
        </authorList>
    </citation>
    <scope>NUCLEOTIDE SEQUENCE</scope>
</reference>
<evidence type="ECO:0000256" key="1">
    <source>
        <dbReference type="PROSITE-ProRule" id="PRU00221"/>
    </source>
</evidence>
<gene>
    <name evidence="3" type="ORF">POCTA_138.1.T1170186</name>
</gene>
<dbReference type="SMART" id="SM00320">
    <property type="entry name" value="WD40"/>
    <property type="match status" value="3"/>
</dbReference>
<organism evidence="3 4">
    <name type="scientific">Paramecium octaurelia</name>
    <dbReference type="NCBI Taxonomy" id="43137"/>
    <lineage>
        <taxon>Eukaryota</taxon>
        <taxon>Sar</taxon>
        <taxon>Alveolata</taxon>
        <taxon>Ciliophora</taxon>
        <taxon>Intramacronucleata</taxon>
        <taxon>Oligohymenophorea</taxon>
        <taxon>Peniculida</taxon>
        <taxon>Parameciidae</taxon>
        <taxon>Paramecium</taxon>
    </lineage>
</organism>
<evidence type="ECO:0000256" key="2">
    <source>
        <dbReference type="SAM" id="Coils"/>
    </source>
</evidence>
<dbReference type="PANTHER" id="PTHR19920">
    <property type="entry name" value="WD40 PROTEIN CIAO1"/>
    <property type="match status" value="1"/>
</dbReference>
<dbReference type="AlphaFoldDB" id="A0A8S1XCU9"/>
<dbReference type="PROSITE" id="PS50082">
    <property type="entry name" value="WD_REPEATS_2"/>
    <property type="match status" value="1"/>
</dbReference>
<keyword evidence="4" id="KW-1185">Reference proteome</keyword>
<evidence type="ECO:0000313" key="4">
    <source>
        <dbReference type="Proteomes" id="UP000683925"/>
    </source>
</evidence>
<dbReference type="OMA" id="NIFCEEH"/>
<feature type="repeat" description="WD" evidence="1">
    <location>
        <begin position="527"/>
        <end position="558"/>
    </location>
</feature>
<dbReference type="InterPro" id="IPR001680">
    <property type="entry name" value="WD40_rpt"/>
</dbReference>
<name>A0A8S1XCU9_PAROT</name>
<dbReference type="GO" id="GO:0016226">
    <property type="term" value="P:iron-sulfur cluster assembly"/>
    <property type="evidence" value="ECO:0007669"/>
    <property type="project" value="TreeGrafter"/>
</dbReference>
<feature type="coiled-coil region" evidence="2">
    <location>
        <begin position="248"/>
        <end position="311"/>
    </location>
</feature>
<accession>A0A8S1XCU9</accession>
<keyword evidence="1" id="KW-0853">WD repeat</keyword>
<dbReference type="Proteomes" id="UP000683925">
    <property type="component" value="Unassembled WGS sequence"/>
</dbReference>
<dbReference type="EMBL" id="CAJJDP010000117">
    <property type="protein sequence ID" value="CAD8198785.1"/>
    <property type="molecule type" value="Genomic_DNA"/>
</dbReference>
<feature type="coiled-coil region" evidence="2">
    <location>
        <begin position="44"/>
        <end position="71"/>
    </location>
</feature>
<dbReference type="PANTHER" id="PTHR19920:SF0">
    <property type="entry name" value="CYTOSOLIC IRON-SULFUR PROTEIN ASSEMBLY PROTEIN CIAO1-RELATED"/>
    <property type="match status" value="1"/>
</dbReference>
<proteinExistence type="predicted"/>
<sequence length="743" mass="87732">MSGEQINLCHEHQQEFVALENGEKEMEKIRLCLKCLANGYKRKVILIKEQIKNVQNLKSKLSQERQEQVKENLQQVAGLIEHIQKLKEFYISQIKSIDELGEIWKQKIQIMGDSFIEQVNKQEESDQEQFLYFVNQLQNTQIQELFEQKIKIEKEIFSLKEPEDLLKCDTILKAIQYDTKKIDVETKEEAQEIIKLNIFCEEHQNKRVKLFYLGTENRIQKRLACLQCFDNHPSKDYQTVDKVHSKWNKIIQKRQENMKRNLQTIQKNVEQINEDMQSMQESIKQSFDKNRQNLTQNYNQYISEVEQCSSKMNVKWQQLQKEEILNIVEELSNTQQQQISNDPLLQKYVTQEELVNEIKKNQLLYLQQCQLTEIRKLNNPLFQNLIIDEMATQFQKILPNQNGIFKTRGSSTQIQMEVQTKVKINSQNFIYNLMKESSVKEEQSCRAMAFNQDCSVVFVGCNEQIQVYEFRQERLKKIQTLSVHESSVVTVNFIKRSNQFISGSEGDGQIIIWSLNDNKEWFISQKLNKHSTGIRCLIVNDSEDIIVSCGLDDKLVFWIKKNQWISKQTIKKQGVYGLSINQQQNKLISCVQEDQIAILEFSISEKIWVTKQQIPLQQKGIRVCFIDDNQFTIQTYQNDILDFYEMKNKDEFTKTKGIKVLKGQQDECPFFPLQYIKSQSLLVSKNCQYINILNNKQNGEFILQQSIEFQSSKLYGCMSDDAQYLITWDDVSKEIQIRKYQEL</sequence>
<evidence type="ECO:0008006" key="5">
    <source>
        <dbReference type="Google" id="ProtNLM"/>
    </source>
</evidence>
<evidence type="ECO:0000313" key="3">
    <source>
        <dbReference type="EMBL" id="CAD8198785.1"/>
    </source>
</evidence>
<keyword evidence="2" id="KW-0175">Coiled coil</keyword>
<dbReference type="Pfam" id="PF00400">
    <property type="entry name" value="WD40"/>
    <property type="match status" value="2"/>
</dbReference>
<protein>
    <recommendedName>
        <fullName evidence="5">WD40-repeat-containing domain</fullName>
    </recommendedName>
</protein>
<dbReference type="OrthoDB" id="308737at2759"/>
<dbReference type="GO" id="GO:0097361">
    <property type="term" value="C:cytosolic [4Fe-4S] assembly targeting complex"/>
    <property type="evidence" value="ECO:0007669"/>
    <property type="project" value="TreeGrafter"/>
</dbReference>